<dbReference type="GO" id="GO:0005524">
    <property type="term" value="F:ATP binding"/>
    <property type="evidence" value="ECO:0007669"/>
    <property type="project" value="InterPro"/>
</dbReference>
<keyword evidence="3 4" id="KW-0560">Oxidoreductase</keyword>
<feature type="domain" description="Ribonucleotide reductase large subunit C-terminal" evidence="6">
    <location>
        <begin position="223"/>
        <end position="712"/>
    </location>
</feature>
<sequence length="737" mass="82422">MKVVKECEKPFIDICRLSSTLAARWIYDFIDVLFRIIDNVVHSARPVITTNELDKLLAFNCAQLSHIHPFYDMVGGRIEMGRLYKETPPTFMESLQILSEGATPYLSSSYVQSAYIFLPYLQASIVEERDFNFTYDAVLALEHLYLLRSGQRVLERPQYMFMRLAVVSSADNLAAIMETYELLSTMVYFYSSSSIVYAGTTLGQMIPSFALHFDVSSDVGQSDTLTQCAMINYAGGSLGLGVSNYPPDLNDDGSESGSSGLGMLLRVLYDMTSRIGRSTMHGRGRITVYIEPWHPELHIFLAESKRITLEGSTHGRGLFFGVSVPDLFMRRVEDNETWTFFNPDDVPSLLGTYGSAFEDLYVKFEADGLGMSSLPARDVWDSIQFAEMEGLGPAIVFKDAMNRKSNLSHVGCIGFAGQAADSILPSSTEETAMCNTASIVLPAFVTNDHLFDYGRLHDVVKIVTRNLNRMMVVNSHPSLAAAISYVRHRALGIGVTGLAETFIRMRLGFESEAAMAAGRAILETVYHAALESSCELVEVYGPHSSFLGSALFRGELQFDLWNYEPVGGRYDWNALRNRIRQNGVVNGQLVMLSDMGGCARLTGYTDGCEPLLRQQFADLCELGLWNEELRLKLMLSRGSVRFIGDIPTDLKKLYKTAWEIDMEFILQHAIKRGPFVCQSQSIILYRERPTRSWLNDVLRFAWKSGLKTGVYFLRGGKSGFRWAGEDVDTADTVVVEV</sequence>
<organism evidence="7 8">
    <name type="scientific">Gymnopilus dilepis</name>
    <dbReference type="NCBI Taxonomy" id="231916"/>
    <lineage>
        <taxon>Eukaryota</taxon>
        <taxon>Fungi</taxon>
        <taxon>Dikarya</taxon>
        <taxon>Basidiomycota</taxon>
        <taxon>Agaricomycotina</taxon>
        <taxon>Agaricomycetes</taxon>
        <taxon>Agaricomycetidae</taxon>
        <taxon>Agaricales</taxon>
        <taxon>Agaricineae</taxon>
        <taxon>Hymenogastraceae</taxon>
        <taxon>Gymnopilus</taxon>
    </lineage>
</organism>
<evidence type="ECO:0000256" key="1">
    <source>
        <dbReference type="ARBA" id="ARBA00010406"/>
    </source>
</evidence>
<dbReference type="GO" id="GO:0005971">
    <property type="term" value="C:ribonucleoside-diphosphate reductase complex"/>
    <property type="evidence" value="ECO:0007669"/>
    <property type="project" value="TreeGrafter"/>
</dbReference>
<dbReference type="InterPro" id="IPR000788">
    <property type="entry name" value="RNR_lg_C"/>
</dbReference>
<dbReference type="STRING" id="231916.A0A409VJV3"/>
<proteinExistence type="inferred from homology"/>
<dbReference type="PRINTS" id="PR01183">
    <property type="entry name" value="RIBORDTASEM1"/>
</dbReference>
<feature type="domain" description="Ribonucleotide reductase large subunit N-terminal" evidence="5">
    <location>
        <begin position="132"/>
        <end position="203"/>
    </location>
</feature>
<evidence type="ECO:0000313" key="8">
    <source>
        <dbReference type="Proteomes" id="UP000284706"/>
    </source>
</evidence>
<comment type="function">
    <text evidence="4">Provides the precursors necessary for DNA synthesis. Catalyzes the biosynthesis of deoxyribonucleotides from the corresponding ribonucleotides.</text>
</comment>
<dbReference type="InterPro" id="IPR013509">
    <property type="entry name" value="RNR_lsu_N"/>
</dbReference>
<evidence type="ECO:0000256" key="3">
    <source>
        <dbReference type="ARBA" id="ARBA00023002"/>
    </source>
</evidence>
<dbReference type="UniPathway" id="UPA00326"/>
<dbReference type="EC" id="1.17.4.1" evidence="2 4"/>
<gene>
    <name evidence="7" type="ORF">CVT26_011184</name>
</gene>
<protein>
    <recommendedName>
        <fullName evidence="2 4">Ribonucleoside-diphosphate reductase</fullName>
        <ecNumber evidence="2 4">1.17.4.1</ecNumber>
    </recommendedName>
</protein>
<reference evidence="7 8" key="1">
    <citation type="journal article" date="2018" name="Evol. Lett.">
        <title>Horizontal gene cluster transfer increased hallucinogenic mushroom diversity.</title>
        <authorList>
            <person name="Reynolds H.T."/>
            <person name="Vijayakumar V."/>
            <person name="Gluck-Thaler E."/>
            <person name="Korotkin H.B."/>
            <person name="Matheny P.B."/>
            <person name="Slot J.C."/>
        </authorList>
    </citation>
    <scope>NUCLEOTIDE SEQUENCE [LARGE SCALE GENOMIC DNA]</scope>
    <source>
        <strain evidence="7 8">SRW20</strain>
    </source>
</reference>
<dbReference type="PANTHER" id="PTHR11573:SF6">
    <property type="entry name" value="RIBONUCLEOSIDE-DIPHOSPHATE REDUCTASE LARGE SUBUNIT"/>
    <property type="match status" value="1"/>
</dbReference>
<dbReference type="InParanoid" id="A0A409VJV3"/>
<dbReference type="Pfam" id="PF00317">
    <property type="entry name" value="Ribonuc_red_lgN"/>
    <property type="match status" value="1"/>
</dbReference>
<comment type="similarity">
    <text evidence="1 4">Belongs to the ribonucleoside diphosphate reductase large chain family.</text>
</comment>
<comment type="caution">
    <text evidence="7">The sequence shown here is derived from an EMBL/GenBank/DDBJ whole genome shotgun (WGS) entry which is preliminary data.</text>
</comment>
<name>A0A409VJV3_9AGAR</name>
<dbReference type="GO" id="GO:0009263">
    <property type="term" value="P:deoxyribonucleotide biosynthetic process"/>
    <property type="evidence" value="ECO:0007669"/>
    <property type="project" value="UniProtKB-KW"/>
</dbReference>
<dbReference type="PANTHER" id="PTHR11573">
    <property type="entry name" value="RIBONUCLEOSIDE-DIPHOSPHATE REDUCTASE LARGE CHAIN"/>
    <property type="match status" value="1"/>
</dbReference>
<dbReference type="AlphaFoldDB" id="A0A409VJV3"/>
<dbReference type="GO" id="GO:0004748">
    <property type="term" value="F:ribonucleoside-diphosphate reductase activity, thioredoxin disulfide as acceptor"/>
    <property type="evidence" value="ECO:0007669"/>
    <property type="project" value="UniProtKB-EC"/>
</dbReference>
<dbReference type="Pfam" id="PF02867">
    <property type="entry name" value="Ribonuc_red_lgC"/>
    <property type="match status" value="1"/>
</dbReference>
<keyword evidence="4" id="KW-0215">Deoxyribonucleotide synthesis</keyword>
<dbReference type="SUPFAM" id="SSF48168">
    <property type="entry name" value="R1 subunit of ribonucleotide reductase, N-terminal domain"/>
    <property type="match status" value="1"/>
</dbReference>
<dbReference type="InterPro" id="IPR008926">
    <property type="entry name" value="RNR_R1-su_N"/>
</dbReference>
<evidence type="ECO:0000256" key="2">
    <source>
        <dbReference type="ARBA" id="ARBA00012274"/>
    </source>
</evidence>
<evidence type="ECO:0000259" key="5">
    <source>
        <dbReference type="Pfam" id="PF00317"/>
    </source>
</evidence>
<evidence type="ECO:0000313" key="7">
    <source>
        <dbReference type="EMBL" id="PPQ66496.1"/>
    </source>
</evidence>
<dbReference type="InterPro" id="IPR039718">
    <property type="entry name" value="Rrm1"/>
</dbReference>
<accession>A0A409VJV3</accession>
<dbReference type="Gene3D" id="3.20.70.20">
    <property type="match status" value="1"/>
</dbReference>
<keyword evidence="8" id="KW-1185">Reference proteome</keyword>
<evidence type="ECO:0000259" key="6">
    <source>
        <dbReference type="Pfam" id="PF02867"/>
    </source>
</evidence>
<comment type="catalytic activity">
    <reaction evidence="4">
        <text>a 2'-deoxyribonucleoside 5'-diphosphate + [thioredoxin]-disulfide + H2O = a ribonucleoside 5'-diphosphate + [thioredoxin]-dithiol</text>
        <dbReference type="Rhea" id="RHEA:23252"/>
        <dbReference type="Rhea" id="RHEA-COMP:10698"/>
        <dbReference type="Rhea" id="RHEA-COMP:10700"/>
        <dbReference type="ChEBI" id="CHEBI:15377"/>
        <dbReference type="ChEBI" id="CHEBI:29950"/>
        <dbReference type="ChEBI" id="CHEBI:50058"/>
        <dbReference type="ChEBI" id="CHEBI:57930"/>
        <dbReference type="ChEBI" id="CHEBI:73316"/>
        <dbReference type="EC" id="1.17.4.1"/>
    </reaction>
</comment>
<dbReference type="Proteomes" id="UP000284706">
    <property type="component" value="Unassembled WGS sequence"/>
</dbReference>
<dbReference type="SUPFAM" id="SSF51998">
    <property type="entry name" value="PFL-like glycyl radical enzymes"/>
    <property type="match status" value="1"/>
</dbReference>
<dbReference type="EMBL" id="NHYE01005629">
    <property type="protein sequence ID" value="PPQ66496.1"/>
    <property type="molecule type" value="Genomic_DNA"/>
</dbReference>
<evidence type="ECO:0000256" key="4">
    <source>
        <dbReference type="RuleBase" id="RU003410"/>
    </source>
</evidence>
<dbReference type="OrthoDB" id="3026921at2759"/>